<evidence type="ECO:0000256" key="1">
    <source>
        <dbReference type="SAM" id="Phobius"/>
    </source>
</evidence>
<feature type="domain" description="Potassium channel" evidence="2">
    <location>
        <begin position="10"/>
        <end position="83"/>
    </location>
</feature>
<accession>A0A1I3R6J6</accession>
<keyword evidence="1" id="KW-1133">Transmembrane helix</keyword>
<dbReference type="OrthoDB" id="9799090at2"/>
<dbReference type="Proteomes" id="UP000198649">
    <property type="component" value="Unassembled WGS sequence"/>
</dbReference>
<keyword evidence="4" id="KW-1185">Reference proteome</keyword>
<sequence length="137" mass="14302">MITYLIVAAFLVLLAGGGFAAFESRQVSNVGEGLWWALSLVAGGGFVAEVPESVTGRLLASVLMIARFGLMALVTAAVASLFVREEQEPEDQAEEAFEARALVLLTELASRIEALESTLAPTAPSAEHRDPGSPAGS</sequence>
<feature type="transmembrane region" description="Helical" evidence="1">
    <location>
        <begin position="58"/>
        <end position="83"/>
    </location>
</feature>
<dbReference type="Gene3D" id="1.10.287.70">
    <property type="match status" value="1"/>
</dbReference>
<dbReference type="InterPro" id="IPR013099">
    <property type="entry name" value="K_chnl_dom"/>
</dbReference>
<dbReference type="EMBL" id="FOQG01000030">
    <property type="protein sequence ID" value="SFJ42223.1"/>
    <property type="molecule type" value="Genomic_DNA"/>
</dbReference>
<evidence type="ECO:0000313" key="3">
    <source>
        <dbReference type="EMBL" id="SFJ42223.1"/>
    </source>
</evidence>
<dbReference type="RefSeq" id="WP_091117507.1">
    <property type="nucleotide sequence ID" value="NZ_BKAF01000042.1"/>
</dbReference>
<proteinExistence type="predicted"/>
<keyword evidence="1" id="KW-0472">Membrane</keyword>
<dbReference type="AlphaFoldDB" id="A0A1I3R6J6"/>
<dbReference type="Pfam" id="PF07885">
    <property type="entry name" value="Ion_trans_2"/>
    <property type="match status" value="1"/>
</dbReference>
<organism evidence="3 4">
    <name type="scientific">Nocardioides psychrotolerans</name>
    <dbReference type="NCBI Taxonomy" id="1005945"/>
    <lineage>
        <taxon>Bacteria</taxon>
        <taxon>Bacillati</taxon>
        <taxon>Actinomycetota</taxon>
        <taxon>Actinomycetes</taxon>
        <taxon>Propionibacteriales</taxon>
        <taxon>Nocardioidaceae</taxon>
        <taxon>Nocardioides</taxon>
    </lineage>
</organism>
<name>A0A1I3R6J6_9ACTN</name>
<keyword evidence="1" id="KW-0812">Transmembrane</keyword>
<reference evidence="3 4" key="1">
    <citation type="submission" date="2016-10" db="EMBL/GenBank/DDBJ databases">
        <authorList>
            <person name="de Groot N.N."/>
        </authorList>
    </citation>
    <scope>NUCLEOTIDE SEQUENCE [LARGE SCALE GENOMIC DNA]</scope>
    <source>
        <strain evidence="3 4">CGMCC 1.11156</strain>
    </source>
</reference>
<gene>
    <name evidence="3" type="ORF">SAMN05216561_13011</name>
</gene>
<dbReference type="STRING" id="1005945.SAMN05216561_13011"/>
<protein>
    <recommendedName>
        <fullName evidence="2">Potassium channel domain-containing protein</fullName>
    </recommendedName>
</protein>
<evidence type="ECO:0000313" key="4">
    <source>
        <dbReference type="Proteomes" id="UP000198649"/>
    </source>
</evidence>
<evidence type="ECO:0000259" key="2">
    <source>
        <dbReference type="Pfam" id="PF07885"/>
    </source>
</evidence>
<dbReference type="SUPFAM" id="SSF81324">
    <property type="entry name" value="Voltage-gated potassium channels"/>
    <property type="match status" value="1"/>
</dbReference>